<evidence type="ECO:0000313" key="3">
    <source>
        <dbReference type="EMBL" id="MQL80129.1"/>
    </source>
</evidence>
<dbReference type="EMBL" id="NMUH01000490">
    <property type="protein sequence ID" value="MQL80129.1"/>
    <property type="molecule type" value="Genomic_DNA"/>
</dbReference>
<comment type="caution">
    <text evidence="3">The sequence shown here is derived from an EMBL/GenBank/DDBJ whole genome shotgun (WGS) entry which is preliminary data.</text>
</comment>
<keyword evidence="4" id="KW-1185">Reference proteome</keyword>
<dbReference type="GO" id="GO:0005544">
    <property type="term" value="F:calcium-dependent phospholipid binding"/>
    <property type="evidence" value="ECO:0007669"/>
    <property type="project" value="InterPro"/>
</dbReference>
<evidence type="ECO:0000256" key="2">
    <source>
        <dbReference type="ARBA" id="ARBA00023216"/>
    </source>
</evidence>
<evidence type="ECO:0008006" key="5">
    <source>
        <dbReference type="Google" id="ProtNLM"/>
    </source>
</evidence>
<dbReference type="GO" id="GO:0005886">
    <property type="term" value="C:plasma membrane"/>
    <property type="evidence" value="ECO:0007669"/>
    <property type="project" value="TreeGrafter"/>
</dbReference>
<proteinExistence type="predicted"/>
<reference evidence="3" key="1">
    <citation type="submission" date="2017-07" db="EMBL/GenBank/DDBJ databases">
        <title>Taro Niue Genome Assembly and Annotation.</title>
        <authorList>
            <person name="Atibalentja N."/>
            <person name="Keating K."/>
            <person name="Fields C.J."/>
        </authorList>
    </citation>
    <scope>NUCLEOTIDE SEQUENCE</scope>
    <source>
        <strain evidence="3">Niue_2</strain>
        <tissue evidence="3">Leaf</tissue>
    </source>
</reference>
<dbReference type="GO" id="GO:0009408">
    <property type="term" value="P:response to heat"/>
    <property type="evidence" value="ECO:0007669"/>
    <property type="project" value="TreeGrafter"/>
</dbReference>
<keyword evidence="2" id="KW-0041">Annexin</keyword>
<organism evidence="3 4">
    <name type="scientific">Colocasia esculenta</name>
    <name type="common">Wild taro</name>
    <name type="synonym">Arum esculentum</name>
    <dbReference type="NCBI Taxonomy" id="4460"/>
    <lineage>
        <taxon>Eukaryota</taxon>
        <taxon>Viridiplantae</taxon>
        <taxon>Streptophyta</taxon>
        <taxon>Embryophyta</taxon>
        <taxon>Tracheophyta</taxon>
        <taxon>Spermatophyta</taxon>
        <taxon>Magnoliopsida</taxon>
        <taxon>Liliopsida</taxon>
        <taxon>Araceae</taxon>
        <taxon>Aroideae</taxon>
        <taxon>Colocasieae</taxon>
        <taxon>Colocasia</taxon>
    </lineage>
</organism>
<dbReference type="GO" id="GO:0005737">
    <property type="term" value="C:cytoplasm"/>
    <property type="evidence" value="ECO:0007669"/>
    <property type="project" value="TreeGrafter"/>
</dbReference>
<dbReference type="OrthoDB" id="37886at2759"/>
<dbReference type="SUPFAM" id="SSF47874">
    <property type="entry name" value="Annexin"/>
    <property type="match status" value="1"/>
</dbReference>
<protein>
    <recommendedName>
        <fullName evidence="5">Annexin</fullName>
    </recommendedName>
</protein>
<dbReference type="PANTHER" id="PTHR10502">
    <property type="entry name" value="ANNEXIN"/>
    <property type="match status" value="1"/>
</dbReference>
<evidence type="ECO:0000256" key="1">
    <source>
        <dbReference type="ARBA" id="ARBA00022737"/>
    </source>
</evidence>
<dbReference type="GO" id="GO:0009409">
    <property type="term" value="P:response to cold"/>
    <property type="evidence" value="ECO:0007669"/>
    <property type="project" value="TreeGrafter"/>
</dbReference>
<keyword evidence="1" id="KW-0677">Repeat</keyword>
<name>A0A843UJJ1_COLES</name>
<sequence length="286" mass="32452">MAADVCSSRSPSFERACREIHDTWGRLNHLCEALARRTAGERRQIREVYKAMYGEDLVERLHKDHAANPDNEMAGAVCMWMLDPLERDAVVARRALECMDTQYRALVEIYACRKSNQLFYINRAYQARFKRSLDQDIISQPSHSYQRILVALAASHKSHSTDVSQHIAKCDAKRLYEAGKGGTGAAVDEPVVLELFKFQDALRLAVKCMCDPPKYFSKVLYMSMKGTIADRSALSRVIIGRAEVDMKEIKDAFENKYGMKLQGAIRENIQNKDLQSFLLSLTASSM</sequence>
<dbReference type="PANTHER" id="PTHR10502:SF190">
    <property type="entry name" value="OS09G0453300 PROTEIN"/>
    <property type="match status" value="1"/>
</dbReference>
<dbReference type="Pfam" id="PF00191">
    <property type="entry name" value="Annexin"/>
    <property type="match status" value="3"/>
</dbReference>
<dbReference type="Proteomes" id="UP000652761">
    <property type="component" value="Unassembled WGS sequence"/>
</dbReference>
<dbReference type="Gene3D" id="1.10.220.10">
    <property type="entry name" value="Annexin"/>
    <property type="match status" value="3"/>
</dbReference>
<dbReference type="AlphaFoldDB" id="A0A843UJJ1"/>
<dbReference type="InterPro" id="IPR018502">
    <property type="entry name" value="Annexin_repeat"/>
</dbReference>
<dbReference type="GO" id="GO:0005509">
    <property type="term" value="F:calcium ion binding"/>
    <property type="evidence" value="ECO:0007669"/>
    <property type="project" value="InterPro"/>
</dbReference>
<dbReference type="InterPro" id="IPR037104">
    <property type="entry name" value="Annexin_sf"/>
</dbReference>
<dbReference type="SMART" id="SM00335">
    <property type="entry name" value="ANX"/>
    <property type="match status" value="3"/>
</dbReference>
<dbReference type="GO" id="GO:0001786">
    <property type="term" value="F:phosphatidylserine binding"/>
    <property type="evidence" value="ECO:0007669"/>
    <property type="project" value="TreeGrafter"/>
</dbReference>
<dbReference type="GO" id="GO:0009651">
    <property type="term" value="P:response to salt stress"/>
    <property type="evidence" value="ECO:0007669"/>
    <property type="project" value="TreeGrafter"/>
</dbReference>
<accession>A0A843UJJ1</accession>
<evidence type="ECO:0000313" key="4">
    <source>
        <dbReference type="Proteomes" id="UP000652761"/>
    </source>
</evidence>
<dbReference type="PROSITE" id="PS51897">
    <property type="entry name" value="ANNEXIN_2"/>
    <property type="match status" value="2"/>
</dbReference>
<dbReference type="GO" id="GO:0009414">
    <property type="term" value="P:response to water deprivation"/>
    <property type="evidence" value="ECO:0007669"/>
    <property type="project" value="TreeGrafter"/>
</dbReference>
<gene>
    <name evidence="3" type="ORF">Taro_012545</name>
</gene>